<dbReference type="Pfam" id="PF09424">
    <property type="entry name" value="YqeY"/>
    <property type="match status" value="1"/>
</dbReference>
<name>A0A645AZL7_9ZZZZ</name>
<proteinExistence type="predicted"/>
<dbReference type="SUPFAM" id="SSF89095">
    <property type="entry name" value="GatB/YqeY motif"/>
    <property type="match status" value="1"/>
</dbReference>
<evidence type="ECO:0000313" key="1">
    <source>
        <dbReference type="EMBL" id="MPM58665.1"/>
    </source>
</evidence>
<evidence type="ECO:0008006" key="2">
    <source>
        <dbReference type="Google" id="ProtNLM"/>
    </source>
</evidence>
<dbReference type="PANTHER" id="PTHR28055:SF1">
    <property type="entry name" value="ALTERED INHERITANCE OF MITOCHONDRIA PROTEIN 41, MITOCHONDRIAL"/>
    <property type="match status" value="1"/>
</dbReference>
<accession>A0A645AZL7</accession>
<dbReference type="Gene3D" id="1.10.10.410">
    <property type="match status" value="1"/>
</dbReference>
<protein>
    <recommendedName>
        <fullName evidence="2">Glutamyl-tRNA(Gln) amidotransferase subunit E</fullName>
    </recommendedName>
</protein>
<dbReference type="EMBL" id="VSSQ01016891">
    <property type="protein sequence ID" value="MPM58665.1"/>
    <property type="molecule type" value="Genomic_DNA"/>
</dbReference>
<dbReference type="InterPro" id="IPR042184">
    <property type="entry name" value="YqeY/Aim41_N"/>
</dbReference>
<dbReference type="PANTHER" id="PTHR28055">
    <property type="entry name" value="ALTERED INHERITANCE OF MITOCHONDRIA PROTEIN 41, MITOCHONDRIAL"/>
    <property type="match status" value="1"/>
</dbReference>
<dbReference type="AlphaFoldDB" id="A0A645AZL7"/>
<sequence length="148" mass="16756">MTLKERFVFDMKTAMKVQDKSGLAVIRMVRAAILQIEKDQLRELSDEDVLQVLMKEVKQRRDVIEEVGNLRPEYAASLAEEITILMKYLPQQLTEQEIREIVFQAVEQTGATGTKDTGKVMSCIMPLVKGKADGKIVSQMVKEVLLSL</sequence>
<gene>
    <name evidence="1" type="primary">yqeY_24</name>
    <name evidence="1" type="ORF">SDC9_105498</name>
</gene>
<dbReference type="Gene3D" id="1.10.1510.10">
    <property type="entry name" value="Uncharacterised protein YqeY/AIM41 PF09424, N-terminal domain"/>
    <property type="match status" value="1"/>
</dbReference>
<dbReference type="GO" id="GO:0016884">
    <property type="term" value="F:carbon-nitrogen ligase activity, with glutamine as amido-N-donor"/>
    <property type="evidence" value="ECO:0007669"/>
    <property type="project" value="InterPro"/>
</dbReference>
<organism evidence="1">
    <name type="scientific">bioreactor metagenome</name>
    <dbReference type="NCBI Taxonomy" id="1076179"/>
    <lineage>
        <taxon>unclassified sequences</taxon>
        <taxon>metagenomes</taxon>
        <taxon>ecological metagenomes</taxon>
    </lineage>
</organism>
<comment type="caution">
    <text evidence="1">The sequence shown here is derived from an EMBL/GenBank/DDBJ whole genome shotgun (WGS) entry which is preliminary data.</text>
</comment>
<dbReference type="InterPro" id="IPR023168">
    <property type="entry name" value="GatB_Yqey_C_2"/>
</dbReference>
<dbReference type="InterPro" id="IPR003789">
    <property type="entry name" value="Asn/Gln_tRNA_amidoTrase-B-like"/>
</dbReference>
<dbReference type="InterPro" id="IPR019004">
    <property type="entry name" value="YqeY/Aim41"/>
</dbReference>
<reference evidence="1" key="1">
    <citation type="submission" date="2019-08" db="EMBL/GenBank/DDBJ databases">
        <authorList>
            <person name="Kucharzyk K."/>
            <person name="Murdoch R.W."/>
            <person name="Higgins S."/>
            <person name="Loffler F."/>
        </authorList>
    </citation>
    <scope>NUCLEOTIDE SEQUENCE</scope>
</reference>